<comment type="function">
    <text evidence="3">May catalyze the cis-trans isomerization of proline imidic peptide bonds in oligopeptides thereby assisting the folding of proteins. May also function as a chaperone, playing a role in intracellular transport of proteins. May also have a protein ubiquitin ligase activity acting as an E3 ubiquitin protein ligase or as a ubiquitin-ubiquitin ligase promoting elongation of ubiquitin chains on proteins.</text>
</comment>
<keyword evidence="8" id="KW-0697">Rotamase</keyword>
<dbReference type="Gene3D" id="3.30.40.10">
    <property type="entry name" value="Zinc/RING finger domain, C3HC4 (zinc finger)"/>
    <property type="match status" value="1"/>
</dbReference>
<evidence type="ECO:0000256" key="9">
    <source>
        <dbReference type="ARBA" id="ARBA00023235"/>
    </source>
</evidence>
<dbReference type="InterPro" id="IPR020892">
    <property type="entry name" value="Cyclophilin-type_PPIase_CS"/>
</dbReference>
<accession>A0A139A594</accession>
<comment type="subcellular location">
    <subcellularLocation>
        <location evidence="4">Nucleus</location>
    </subcellularLocation>
</comment>
<comment type="catalytic activity">
    <reaction evidence="2">
        <text>[protein]-peptidylproline (omega=180) = [protein]-peptidylproline (omega=0)</text>
        <dbReference type="Rhea" id="RHEA:16237"/>
        <dbReference type="Rhea" id="RHEA-COMP:10747"/>
        <dbReference type="Rhea" id="RHEA-COMP:10748"/>
        <dbReference type="ChEBI" id="CHEBI:83833"/>
        <dbReference type="ChEBI" id="CHEBI:83834"/>
        <dbReference type="EC" id="5.2.1.8"/>
    </reaction>
</comment>
<dbReference type="SMART" id="SM00504">
    <property type="entry name" value="Ubox"/>
    <property type="match status" value="1"/>
</dbReference>
<dbReference type="InterPro" id="IPR013083">
    <property type="entry name" value="Znf_RING/FYVE/PHD"/>
</dbReference>
<evidence type="ECO:0000256" key="8">
    <source>
        <dbReference type="ARBA" id="ARBA00023110"/>
    </source>
</evidence>
<dbReference type="Pfam" id="PF00160">
    <property type="entry name" value="Pro_isomerase"/>
    <property type="match status" value="1"/>
</dbReference>
<dbReference type="InterPro" id="IPR029000">
    <property type="entry name" value="Cyclophilin-like_dom_sf"/>
</dbReference>
<feature type="non-terminal residue" evidence="13">
    <location>
        <position position="1"/>
    </location>
</feature>
<dbReference type="PROSITE" id="PS50072">
    <property type="entry name" value="CSA_PPIASE_2"/>
    <property type="match status" value="1"/>
</dbReference>
<comment type="catalytic activity">
    <reaction evidence="1">
        <text>S-ubiquitinyl-[E2 ubiquitin-conjugating enzyme]-L-cysteine + [acceptor protein]-L-lysine = [E2 ubiquitin-conjugating enzyme]-L-cysteine + N(6)-ubiquitinyl-[acceptor protein]-L-lysine.</text>
        <dbReference type="EC" id="2.3.2.27"/>
    </reaction>
</comment>
<organism evidence="13 14">
    <name type="scientific">Gonapodya prolifera (strain JEL478)</name>
    <name type="common">Monoblepharis prolifera</name>
    <dbReference type="NCBI Taxonomy" id="1344416"/>
    <lineage>
        <taxon>Eukaryota</taxon>
        <taxon>Fungi</taxon>
        <taxon>Fungi incertae sedis</taxon>
        <taxon>Chytridiomycota</taxon>
        <taxon>Chytridiomycota incertae sedis</taxon>
        <taxon>Monoblepharidomycetes</taxon>
        <taxon>Monoblepharidales</taxon>
        <taxon>Gonapodyaceae</taxon>
        <taxon>Gonapodya</taxon>
    </lineage>
</organism>
<dbReference type="PRINTS" id="PR00153">
    <property type="entry name" value="CSAPPISMRASE"/>
</dbReference>
<keyword evidence="9" id="KW-0413">Isomerase</keyword>
<dbReference type="FunFam" id="2.40.100.10:FF:000014">
    <property type="entry name" value="Peptidyl-prolyl cis-trans isomerase cyp65"/>
    <property type="match status" value="1"/>
</dbReference>
<evidence type="ECO:0000313" key="13">
    <source>
        <dbReference type="EMBL" id="KXS11901.1"/>
    </source>
</evidence>
<evidence type="ECO:0000256" key="10">
    <source>
        <dbReference type="ARBA" id="ARBA00023242"/>
    </source>
</evidence>
<evidence type="ECO:0000256" key="1">
    <source>
        <dbReference type="ARBA" id="ARBA00000900"/>
    </source>
</evidence>
<dbReference type="PROSITE" id="PS00170">
    <property type="entry name" value="CSA_PPIASE_1"/>
    <property type="match status" value="1"/>
</dbReference>
<dbReference type="STRING" id="1344416.A0A139A594"/>
<evidence type="ECO:0000259" key="11">
    <source>
        <dbReference type="PROSITE" id="PS50072"/>
    </source>
</evidence>
<dbReference type="Proteomes" id="UP000070544">
    <property type="component" value="Unassembled WGS sequence"/>
</dbReference>
<dbReference type="GO" id="GO:0000209">
    <property type="term" value="P:protein polyubiquitination"/>
    <property type="evidence" value="ECO:0007669"/>
    <property type="project" value="TreeGrafter"/>
</dbReference>
<dbReference type="PANTHER" id="PTHR45625">
    <property type="entry name" value="PEPTIDYL-PROLYL CIS-TRANS ISOMERASE-RELATED"/>
    <property type="match status" value="1"/>
</dbReference>
<dbReference type="Pfam" id="PF04641">
    <property type="entry name" value="Rtf2"/>
    <property type="match status" value="1"/>
</dbReference>
<evidence type="ECO:0000256" key="5">
    <source>
        <dbReference type="ARBA" id="ARBA00007930"/>
    </source>
</evidence>
<evidence type="ECO:0000256" key="6">
    <source>
        <dbReference type="ARBA" id="ARBA00022679"/>
    </source>
</evidence>
<proteinExistence type="inferred from homology"/>
<reference evidence="13 14" key="1">
    <citation type="journal article" date="2015" name="Genome Biol. Evol.">
        <title>Phylogenomic analyses indicate that early fungi evolved digesting cell walls of algal ancestors of land plants.</title>
        <authorList>
            <person name="Chang Y."/>
            <person name="Wang S."/>
            <person name="Sekimoto S."/>
            <person name="Aerts A.L."/>
            <person name="Choi C."/>
            <person name="Clum A."/>
            <person name="LaButti K.M."/>
            <person name="Lindquist E.A."/>
            <person name="Yee Ngan C."/>
            <person name="Ohm R.A."/>
            <person name="Salamov A.A."/>
            <person name="Grigoriev I.V."/>
            <person name="Spatafora J.W."/>
            <person name="Berbee M.L."/>
        </authorList>
    </citation>
    <scope>NUCLEOTIDE SEQUENCE [LARGE SCALE GENOMIC DNA]</scope>
    <source>
        <strain evidence="13 14">JEL478</strain>
    </source>
</reference>
<keyword evidence="6" id="KW-0808">Transferase</keyword>
<dbReference type="CDD" id="cd01923">
    <property type="entry name" value="cyclophilin_RING"/>
    <property type="match status" value="1"/>
</dbReference>
<dbReference type="OrthoDB" id="407558at2759"/>
<comment type="similarity">
    <text evidence="5">Belongs to the cyclophilin-type PPIase family. PPIL2 subfamily.</text>
</comment>
<evidence type="ECO:0000256" key="3">
    <source>
        <dbReference type="ARBA" id="ARBA00003697"/>
    </source>
</evidence>
<evidence type="ECO:0000259" key="12">
    <source>
        <dbReference type="PROSITE" id="PS51698"/>
    </source>
</evidence>
<dbReference type="PROSITE" id="PS51698">
    <property type="entry name" value="U_BOX"/>
    <property type="match status" value="1"/>
</dbReference>
<evidence type="ECO:0000313" key="14">
    <source>
        <dbReference type="Proteomes" id="UP000070544"/>
    </source>
</evidence>
<feature type="domain" description="PPIase cyclophilin-type" evidence="11">
    <location>
        <begin position="297"/>
        <end position="443"/>
    </location>
</feature>
<dbReference type="InterPro" id="IPR044666">
    <property type="entry name" value="Cyclophilin_A-like"/>
</dbReference>
<dbReference type="GO" id="GO:0061630">
    <property type="term" value="F:ubiquitin protein ligase activity"/>
    <property type="evidence" value="ECO:0007669"/>
    <property type="project" value="UniProtKB-EC"/>
</dbReference>
<sequence>QSTDKLYITRSEWAGEAPGSDGGMKFGGIMGRHSATPFKRLPFFCCAISLGPFENPYCAPDGTIFDLMNIVPFLRKYGIHPVTGEKLAMKDLIKLNFYKNPSGEFHCPVTFKPFGEHTKIVAVRPTGNVYSWEAVEELNIQPKNWKDLLSDDPFKRTDLITIQDPHNIEARSISKFYYRTHEMASGGAATTASSSSVASGAINAQGTTARTLRELEARKEEERRLKLKELDEAKVTPSHISKVALPYNAAHFSNNRMAASLTSTAAYVQTTQQRVVVDEEEYMFKRVKGPAYAAIRTSVGQLNVELFCEKAPKTCYNFIRLAKDGKYNGTVFHRSIKGFMIQGGDPTGTGKGGESFWGTPFADEIAHGLSHDARGLLSMANRGANTNNSQFFVTFGACKHLDGKHSIFGKVVGGLETLGKMEAVETDKADRPKMQIQIEDVQVFVDVSALVVCCHIIVKFHCRFCVLFSLLRNSKTLSRRSSKSVRIHRRRKPRQRQLR</sequence>
<dbReference type="InterPro" id="IPR003613">
    <property type="entry name" value="Ubox_domain"/>
</dbReference>
<evidence type="ECO:0000256" key="4">
    <source>
        <dbReference type="ARBA" id="ARBA00004123"/>
    </source>
</evidence>
<keyword evidence="7" id="KW-0833">Ubl conjugation pathway</keyword>
<dbReference type="GO" id="GO:0071013">
    <property type="term" value="C:catalytic step 2 spliceosome"/>
    <property type="evidence" value="ECO:0007669"/>
    <property type="project" value="TreeGrafter"/>
</dbReference>
<dbReference type="GO" id="GO:0003755">
    <property type="term" value="F:peptidyl-prolyl cis-trans isomerase activity"/>
    <property type="evidence" value="ECO:0007669"/>
    <property type="project" value="UniProtKB-KW"/>
</dbReference>
<dbReference type="CDD" id="cd16663">
    <property type="entry name" value="RING-Ubox_PPIL2"/>
    <property type="match status" value="1"/>
</dbReference>
<keyword evidence="10" id="KW-0539">Nucleus</keyword>
<dbReference type="Gene3D" id="2.40.100.10">
    <property type="entry name" value="Cyclophilin-like"/>
    <property type="match status" value="1"/>
</dbReference>
<name>A0A139A594_GONPJ</name>
<dbReference type="SUPFAM" id="SSF50891">
    <property type="entry name" value="Cyclophilin-like"/>
    <property type="match status" value="1"/>
</dbReference>
<gene>
    <name evidence="13" type="ORF">M427DRAFT_101798</name>
</gene>
<dbReference type="EMBL" id="KQ965794">
    <property type="protein sequence ID" value="KXS11901.1"/>
    <property type="molecule type" value="Genomic_DNA"/>
</dbReference>
<evidence type="ECO:0000256" key="7">
    <source>
        <dbReference type="ARBA" id="ARBA00022786"/>
    </source>
</evidence>
<dbReference type="SUPFAM" id="SSF57850">
    <property type="entry name" value="RING/U-box"/>
    <property type="match status" value="1"/>
</dbReference>
<dbReference type="AlphaFoldDB" id="A0A139A594"/>
<dbReference type="PANTHER" id="PTHR45625:SF1">
    <property type="entry name" value="RING-TYPE E3 UBIQUITIN-PROTEIN LIGASE PPIL2"/>
    <property type="match status" value="1"/>
</dbReference>
<keyword evidence="14" id="KW-1185">Reference proteome</keyword>
<dbReference type="OMA" id="NFIKHCA"/>
<feature type="domain" description="U-box" evidence="12">
    <location>
        <begin position="39"/>
        <end position="112"/>
    </location>
</feature>
<evidence type="ECO:0000256" key="2">
    <source>
        <dbReference type="ARBA" id="ARBA00000971"/>
    </source>
</evidence>
<dbReference type="InterPro" id="IPR002130">
    <property type="entry name" value="Cyclophilin-type_PPIase_dom"/>
</dbReference>
<dbReference type="InterPro" id="IPR026951">
    <property type="entry name" value="PPIL2_U-box_dom"/>
</dbReference>
<protein>
    <submittedName>
        <fullName evidence="13">Cyclophilin-like protein</fullName>
    </submittedName>
</protein>
<dbReference type="FunFam" id="3.30.40.10:FF:000079">
    <property type="entry name" value="Peptidyl-prolyl cis-trans isomerase 2"/>
    <property type="match status" value="1"/>
</dbReference>
<dbReference type="GO" id="GO:0006457">
    <property type="term" value="P:protein folding"/>
    <property type="evidence" value="ECO:0007669"/>
    <property type="project" value="InterPro"/>
</dbReference>